<dbReference type="PANTHER" id="PTHR30629">
    <property type="entry name" value="PROPHAGE INTEGRASE"/>
    <property type="match status" value="1"/>
</dbReference>
<dbReference type="InterPro" id="IPR038488">
    <property type="entry name" value="Integrase_DNA-bd_sf"/>
</dbReference>
<dbReference type="InterPro" id="IPR013762">
    <property type="entry name" value="Integrase-like_cat_sf"/>
</dbReference>
<evidence type="ECO:0000256" key="3">
    <source>
        <dbReference type="ARBA" id="ARBA00023172"/>
    </source>
</evidence>
<comment type="caution">
    <text evidence="6">The sequence shown here is derived from an EMBL/GenBank/DDBJ whole genome shotgun (WGS) entry which is preliminary data.</text>
</comment>
<dbReference type="Pfam" id="PF00589">
    <property type="entry name" value="Phage_integrase"/>
    <property type="match status" value="1"/>
</dbReference>
<dbReference type="InterPro" id="IPR050808">
    <property type="entry name" value="Phage_Integrase"/>
</dbReference>
<dbReference type="Pfam" id="PF13356">
    <property type="entry name" value="Arm-DNA-bind_3"/>
    <property type="match status" value="1"/>
</dbReference>
<proteinExistence type="inferred from homology"/>
<dbReference type="InterPro" id="IPR025166">
    <property type="entry name" value="Integrase_DNA_bind_dom"/>
</dbReference>
<dbReference type="PROSITE" id="PS51898">
    <property type="entry name" value="TYR_RECOMBINASE"/>
    <property type="match status" value="1"/>
</dbReference>
<dbReference type="Proteomes" id="UP000294801">
    <property type="component" value="Unassembled WGS sequence"/>
</dbReference>
<feature type="domain" description="Tyr recombinase" evidence="5">
    <location>
        <begin position="248"/>
        <end position="419"/>
    </location>
</feature>
<evidence type="ECO:0000313" key="7">
    <source>
        <dbReference type="Proteomes" id="UP000294801"/>
    </source>
</evidence>
<name>A0ABY2CTQ8_GULMO</name>
<feature type="compositionally biased region" description="Basic and acidic residues" evidence="4">
    <location>
        <begin position="94"/>
        <end position="123"/>
    </location>
</feature>
<dbReference type="SUPFAM" id="SSF56349">
    <property type="entry name" value="DNA breaking-rejoining enzymes"/>
    <property type="match status" value="1"/>
</dbReference>
<dbReference type="RefSeq" id="WP_132098949.1">
    <property type="nucleotide sequence ID" value="NZ_SMDA01000011.1"/>
</dbReference>
<dbReference type="PANTHER" id="PTHR30629:SF6">
    <property type="entry name" value="PROPHAGE INTEGRASE INTA-RELATED"/>
    <property type="match status" value="1"/>
</dbReference>
<dbReference type="Gene3D" id="1.10.443.10">
    <property type="entry name" value="Intergrase catalytic core"/>
    <property type="match status" value="1"/>
</dbReference>
<dbReference type="InterPro" id="IPR002104">
    <property type="entry name" value="Integrase_catalytic"/>
</dbReference>
<dbReference type="Gene3D" id="3.30.160.390">
    <property type="entry name" value="Integrase, DNA-binding domain"/>
    <property type="match status" value="1"/>
</dbReference>
<accession>A0ABY2CTQ8</accession>
<reference evidence="6 7" key="1">
    <citation type="submission" date="2019-03" db="EMBL/GenBank/DDBJ databases">
        <title>Genomic Encyclopedia of Type Strains, Phase IV (KMG-IV): sequencing the most valuable type-strain genomes for metagenomic binning, comparative biology and taxonomic classification.</title>
        <authorList>
            <person name="Goeker M."/>
        </authorList>
    </citation>
    <scope>NUCLEOTIDE SEQUENCE [LARGE SCALE GENOMIC DNA]</scope>
    <source>
        <strain evidence="6 7">DSM 18507</strain>
    </source>
</reference>
<evidence type="ECO:0000259" key="5">
    <source>
        <dbReference type="PROSITE" id="PS51898"/>
    </source>
</evidence>
<evidence type="ECO:0000256" key="1">
    <source>
        <dbReference type="ARBA" id="ARBA00008857"/>
    </source>
</evidence>
<keyword evidence="2" id="KW-0229">DNA integration</keyword>
<evidence type="ECO:0000313" key="6">
    <source>
        <dbReference type="EMBL" id="TCW28647.1"/>
    </source>
</evidence>
<dbReference type="EMBL" id="SMDA01000011">
    <property type="protein sequence ID" value="TCW28647.1"/>
    <property type="molecule type" value="Genomic_DNA"/>
</dbReference>
<keyword evidence="3" id="KW-0233">DNA recombination</keyword>
<gene>
    <name evidence="6" type="ORF">EV669_11140</name>
</gene>
<protein>
    <submittedName>
        <fullName evidence="6">Uncharacterized protein DUF4102</fullName>
    </submittedName>
</protein>
<keyword evidence="7" id="KW-1185">Reference proteome</keyword>
<organism evidence="6 7">
    <name type="scientific">Gulbenkiania mobilis</name>
    <dbReference type="NCBI Taxonomy" id="397457"/>
    <lineage>
        <taxon>Bacteria</taxon>
        <taxon>Pseudomonadati</taxon>
        <taxon>Pseudomonadota</taxon>
        <taxon>Betaproteobacteria</taxon>
        <taxon>Neisseriales</taxon>
        <taxon>Chromobacteriaceae</taxon>
        <taxon>Gulbenkiania</taxon>
    </lineage>
</organism>
<comment type="similarity">
    <text evidence="1">Belongs to the 'phage' integrase family.</text>
</comment>
<evidence type="ECO:0000256" key="2">
    <source>
        <dbReference type="ARBA" id="ARBA00022908"/>
    </source>
</evidence>
<evidence type="ECO:0000256" key="4">
    <source>
        <dbReference type="SAM" id="MobiDB-lite"/>
    </source>
</evidence>
<sequence>MAKVKFTANVIEGATCEPGKAQSFLWDSEAPGLGLRVTAAGAKSYIFQSRVHDKPIRLTIGDVNAWRLDAPARSQENSARKEARRLQTLCDAGIDPRQEKQDKKAASEQRKAEAEAHKREEQRQRVTLGEVWPVYIDDRRHAWGERHLLDHFKVAQLGGQPKKRGKGETMPGPLAALLPVKLADLTPAKVTAWLKRENETRPARAALAFRLMIGFASWCKESRDYAALLPEGAFTAKKVREAVAAPASKTDCLQREQLAAWFAAVRQLDNPVQSAYLQTLLLTGSRREELAELRWDDVDFQWRSLTIKDKVEGERVIPLTPYAASILACLPRRNEWVFSSPTAAGGRIVEPRIAHNRALAAAGLPALTLHGLRRSFGTLAEWVEMPAGVVAQIMGHKPSAIAEKHYRRRPLDLLRKWHDQLEGWILEQAGIEQPQADTAAARLRVVA</sequence>
<dbReference type="InterPro" id="IPR011010">
    <property type="entry name" value="DNA_brk_join_enz"/>
</dbReference>
<feature type="region of interest" description="Disordered" evidence="4">
    <location>
        <begin position="89"/>
        <end position="123"/>
    </location>
</feature>